<dbReference type="InterPro" id="IPR002575">
    <property type="entry name" value="Aminoglycoside_PTrfase"/>
</dbReference>
<protein>
    <submittedName>
        <fullName evidence="4">FAD-dependent oxidoreductase</fullName>
    </submittedName>
</protein>
<gene>
    <name evidence="4" type="ORF">C3R40_010555</name>
</gene>
<evidence type="ECO:0000259" key="2">
    <source>
        <dbReference type="Pfam" id="PF01266"/>
    </source>
</evidence>
<evidence type="ECO:0000313" key="5">
    <source>
        <dbReference type="Proteomes" id="UP000237365"/>
    </source>
</evidence>
<dbReference type="RefSeq" id="WP_181006744.1">
    <property type="nucleotide sequence ID" value="NZ_PQGI02000001.1"/>
</dbReference>
<organism evidence="4 5">
    <name type="scientific">Serratia marcescens</name>
    <dbReference type="NCBI Taxonomy" id="615"/>
    <lineage>
        <taxon>Bacteria</taxon>
        <taxon>Pseudomonadati</taxon>
        <taxon>Pseudomonadota</taxon>
        <taxon>Gammaproteobacteria</taxon>
        <taxon>Enterobacterales</taxon>
        <taxon>Yersiniaceae</taxon>
        <taxon>Serratia</taxon>
    </lineage>
</organism>
<accession>A0AB35Z2I9</accession>
<dbReference type="GO" id="GO:0016491">
    <property type="term" value="F:oxidoreductase activity"/>
    <property type="evidence" value="ECO:0007669"/>
    <property type="project" value="UniProtKB-KW"/>
</dbReference>
<name>A0AB35Z2I9_SERMA</name>
<keyword evidence="1" id="KW-0560">Oxidoreductase</keyword>
<dbReference type="GO" id="GO:0005737">
    <property type="term" value="C:cytoplasm"/>
    <property type="evidence" value="ECO:0007669"/>
    <property type="project" value="TreeGrafter"/>
</dbReference>
<dbReference type="Gene3D" id="3.90.1200.10">
    <property type="match status" value="1"/>
</dbReference>
<feature type="domain" description="FAD dependent oxidoreductase" evidence="2">
    <location>
        <begin position="7"/>
        <end position="325"/>
    </location>
</feature>
<dbReference type="Gene3D" id="3.30.9.10">
    <property type="entry name" value="D-Amino Acid Oxidase, subunit A, domain 2"/>
    <property type="match status" value="1"/>
</dbReference>
<dbReference type="Proteomes" id="UP000237365">
    <property type="component" value="Unassembled WGS sequence"/>
</dbReference>
<dbReference type="Pfam" id="PF01266">
    <property type="entry name" value="DAO"/>
    <property type="match status" value="1"/>
</dbReference>
<dbReference type="Gene3D" id="3.50.50.60">
    <property type="entry name" value="FAD/NAD(P)-binding domain"/>
    <property type="match status" value="1"/>
</dbReference>
<dbReference type="InterPro" id="IPR006076">
    <property type="entry name" value="FAD-dep_OxRdtase"/>
</dbReference>
<reference evidence="4 5" key="1">
    <citation type="submission" date="2024-07" db="EMBL/GenBank/DDBJ databases">
        <title>Making a pathogen? Evaluating the impact of protist predation on the evolution of virulence in Serratia marcescens.</title>
        <authorList>
            <person name="Hopkins H."/>
            <person name="Lopezguerra C."/>
            <person name="Lau M.-J."/>
        </authorList>
    </citation>
    <scope>NUCLEOTIDE SEQUENCE [LARGE SCALE GENOMIC DNA]</scope>
    <source>
        <strain evidence="4 5">KZ19</strain>
    </source>
</reference>
<dbReference type="SUPFAM" id="SSF56112">
    <property type="entry name" value="Protein kinase-like (PK-like)"/>
    <property type="match status" value="1"/>
</dbReference>
<dbReference type="SUPFAM" id="SSF51905">
    <property type="entry name" value="FAD/NAD(P)-binding domain"/>
    <property type="match status" value="1"/>
</dbReference>
<sequence length="656" mass="70309">MNGTSSRIVIVGAGIVGASIAYHLARQGQRVIVVEQAHPAAGATGSSFGWISEGVPEGAPDAFLRREIVADWVRLTQEIPELWVNWSGALSYGQAPATQNPDNRRLSSAEVMALEPSLGLLDSQAYFAARDGAVDPQEVTQRLLERVGALGGELLLGRAVSGFLREAGGQITGIVTEEGAIAAERVVLACGTGISALLDGSEFSLPIEASPAILLRYHAAAQAVNTLIAGDDIEVRHAQNGDLLAAEDYPAGGDVKRVEEDARSAIQNRLHGSAPLQLQACSVGLRPRPRDGYPILGPLGVTCLYVAVMHPAVMCAPTLGRLVSDELLHGVNPAIPHGYRPARFIDDGGEGGDIIAIAGRFALDTAQPPLSLYPYAPVYKIGEHVLKRTRPTSGEAQALAAYLTALRRQGVDVVAPTACPQEIAGSMWVVYPFVAGEKYAGRDEQIIAAGRLLGRIHALSSADNNAGLAVYDEYALTEDDISADLDEIASHAASQGLTLDIEALKTRMLQIAGRQTALSARDLPCVETPYDFKADNLIYVAQDRPVLIDPDNALFLPRVFDLALVLLLFHNALDSAPDRVFTVREWRLFLTGYGESVALTAGEVQSWHQAVEHLFLDEVLWLMADFADGWRDPRQTALFFSLIGLLDNLSDYGLTP</sequence>
<comment type="caution">
    <text evidence="4">The sequence shown here is derived from an EMBL/GenBank/DDBJ whole genome shotgun (WGS) entry which is preliminary data.</text>
</comment>
<dbReference type="AlphaFoldDB" id="A0AB35Z2I9"/>
<dbReference type="PANTHER" id="PTHR13847">
    <property type="entry name" value="SARCOSINE DEHYDROGENASE-RELATED"/>
    <property type="match status" value="1"/>
</dbReference>
<evidence type="ECO:0000256" key="1">
    <source>
        <dbReference type="ARBA" id="ARBA00023002"/>
    </source>
</evidence>
<evidence type="ECO:0000259" key="3">
    <source>
        <dbReference type="Pfam" id="PF01636"/>
    </source>
</evidence>
<feature type="domain" description="Aminoglycoside phosphotransferase" evidence="3">
    <location>
        <begin position="383"/>
        <end position="579"/>
    </location>
</feature>
<dbReference type="EMBL" id="PQGI02000001">
    <property type="protein sequence ID" value="MEX3187061.1"/>
    <property type="molecule type" value="Genomic_DNA"/>
</dbReference>
<dbReference type="InterPro" id="IPR011009">
    <property type="entry name" value="Kinase-like_dom_sf"/>
</dbReference>
<dbReference type="Pfam" id="PF01636">
    <property type="entry name" value="APH"/>
    <property type="match status" value="1"/>
</dbReference>
<proteinExistence type="predicted"/>
<evidence type="ECO:0000313" key="4">
    <source>
        <dbReference type="EMBL" id="MEX3187061.1"/>
    </source>
</evidence>
<dbReference type="PANTHER" id="PTHR13847:SF289">
    <property type="entry name" value="GLYCINE OXIDASE"/>
    <property type="match status" value="1"/>
</dbReference>
<reference evidence="4 5" key="2">
    <citation type="submission" date="2024-07" db="EMBL/GenBank/DDBJ databases">
        <authorList>
            <person name="Raymann K."/>
        </authorList>
    </citation>
    <scope>NUCLEOTIDE SEQUENCE [LARGE SCALE GENOMIC DNA]</scope>
    <source>
        <strain evidence="4 5">KZ19</strain>
    </source>
</reference>
<dbReference type="InterPro" id="IPR036188">
    <property type="entry name" value="FAD/NAD-bd_sf"/>
</dbReference>